<sequence length="621" mass="70367">MNSDFVEKDPSLQYVRYDEMLGKGAFKTVYRAFDEVNGIEVAWNHVNLEDVLQSPQQLEKLYSEVHLLKSLKHENIIRLYNSWVDDKNKAINMITELFTSGSLRQYRKKHKNVDMKAIKNWARQILRGLCYLHSHSPPIIHRDLKCDNIFVNGNNGHVKIGDLGLAIAMQKPTARSVIGTPEFMAPELYDEEYNELVDIYSFGMCMLEMISCDYPYSECKNPAQIYKKVTSGIKPAALAKVNDPEMKRFIEKCLVPASMRLPASELLKDPFLANENTKESNHDILHLPNPLPKLVNPPISEPHPMEIDSNLRHTSSGSSVRRVEDASSTFDLVRMTENNEFRLRGDKDGESAISLMLRIADTDGRARNIHFPFFMDSDTAISIAAEMVEHLELASEDVAVIAELIHNMIVKLVPNWQPSSQDLQFRSDHLCRSSDVQNGDIGSCHWPPLSSDFDTKAVDGDFVISKHIDREDQEKQESIMSDISAEYGVPVASDCKGLEHGFSVLDECWKGSDVFSCNSDFMFCGQDDGQKNKANNQSESHSPSSLMNSCSSSSEIFDMSRICSLTLADKDLSSDDLQVELDAIDVQYQQCFRRIEKMREEAIENAKRKWIARKIMSKGNV</sequence>
<dbReference type="AlphaFoldDB" id="A0A6A4PBY1"/>
<dbReference type="InterPro" id="IPR050588">
    <property type="entry name" value="WNK_Ser-Thr_kinase"/>
</dbReference>
<comment type="catalytic activity">
    <reaction evidence="8">
        <text>L-seryl-[protein] + ATP = O-phospho-L-seryl-[protein] + ADP + H(+)</text>
        <dbReference type="Rhea" id="RHEA:17989"/>
        <dbReference type="Rhea" id="RHEA-COMP:9863"/>
        <dbReference type="Rhea" id="RHEA-COMP:11604"/>
        <dbReference type="ChEBI" id="CHEBI:15378"/>
        <dbReference type="ChEBI" id="CHEBI:29999"/>
        <dbReference type="ChEBI" id="CHEBI:30616"/>
        <dbReference type="ChEBI" id="CHEBI:83421"/>
        <dbReference type="ChEBI" id="CHEBI:456216"/>
        <dbReference type="EC" id="2.7.11.1"/>
    </reaction>
</comment>
<dbReference type="InterPro" id="IPR008271">
    <property type="entry name" value="Ser/Thr_kinase_AS"/>
</dbReference>
<dbReference type="Proteomes" id="UP000447434">
    <property type="component" value="Chromosome 14"/>
</dbReference>
<keyword evidence="3" id="KW-0808">Transferase</keyword>
<dbReference type="EMBL" id="WOCE01000014">
    <property type="protein sequence ID" value="KAE9599481.1"/>
    <property type="molecule type" value="Genomic_DNA"/>
</dbReference>
<keyword evidence="6" id="KW-0067">ATP-binding</keyword>
<evidence type="ECO:0000256" key="3">
    <source>
        <dbReference type="ARBA" id="ARBA00022679"/>
    </source>
</evidence>
<dbReference type="CDD" id="cd13983">
    <property type="entry name" value="STKc_WNK"/>
    <property type="match status" value="1"/>
</dbReference>
<evidence type="ECO:0000256" key="2">
    <source>
        <dbReference type="ARBA" id="ARBA00022527"/>
    </source>
</evidence>
<reference evidence="10" key="1">
    <citation type="journal article" date="2020" name="Nat. Commun.">
        <title>Genome sequence of the cluster root forming white lupin.</title>
        <authorList>
            <person name="Hufnagel B."/>
            <person name="Marques A."/>
            <person name="Soriano A."/>
            <person name="Marques L."/>
            <person name="Divol F."/>
            <person name="Doumas P."/>
            <person name="Sallet E."/>
            <person name="Mancinotti D."/>
            <person name="Carrere S."/>
            <person name="Marande W."/>
            <person name="Arribat S."/>
            <person name="Keller J."/>
            <person name="Huneau C."/>
            <person name="Blein T."/>
            <person name="Aime D."/>
            <person name="Laguerre M."/>
            <person name="Taylor J."/>
            <person name="Schubert V."/>
            <person name="Nelson M."/>
            <person name="Geu-Flores F."/>
            <person name="Crespi M."/>
            <person name="Gallardo-Guerrero K."/>
            <person name="Delaux P.-M."/>
            <person name="Salse J."/>
            <person name="Berges H."/>
            <person name="Guyot R."/>
            <person name="Gouzy J."/>
            <person name="Peret B."/>
        </authorList>
    </citation>
    <scope>NUCLEOTIDE SEQUENCE [LARGE SCALE GENOMIC DNA]</scope>
    <source>
        <strain evidence="10">cv. Amiga</strain>
    </source>
</reference>
<keyword evidence="2" id="KW-0723">Serine/threonine-protein kinase</keyword>
<evidence type="ECO:0000256" key="7">
    <source>
        <dbReference type="ARBA" id="ARBA00047899"/>
    </source>
</evidence>
<proteinExistence type="predicted"/>
<dbReference type="PROSITE" id="PS00108">
    <property type="entry name" value="PROTEIN_KINASE_ST"/>
    <property type="match status" value="1"/>
</dbReference>
<dbReference type="SUPFAM" id="SSF56112">
    <property type="entry name" value="Protein kinase-like (PK-like)"/>
    <property type="match status" value="1"/>
</dbReference>
<dbReference type="InterPro" id="IPR011009">
    <property type="entry name" value="Kinase-like_dom_sf"/>
</dbReference>
<evidence type="ECO:0000313" key="10">
    <source>
        <dbReference type="Proteomes" id="UP000447434"/>
    </source>
</evidence>
<dbReference type="OrthoDB" id="4062651at2759"/>
<keyword evidence="4" id="KW-0547">Nucleotide-binding</keyword>
<dbReference type="Gene3D" id="3.30.200.20">
    <property type="entry name" value="Phosphorylase Kinase, domain 1"/>
    <property type="match status" value="1"/>
</dbReference>
<dbReference type="FunFam" id="1.10.510.10:FF:000046">
    <property type="entry name" value="probable serine/threonine-protein kinase WNK9"/>
    <property type="match status" value="1"/>
</dbReference>
<comment type="caution">
    <text evidence="9">The sequence shown here is derived from an EMBL/GenBank/DDBJ whole genome shotgun (WGS) entry which is preliminary data.</text>
</comment>
<dbReference type="Pfam" id="PF00069">
    <property type="entry name" value="Pkinase"/>
    <property type="match status" value="1"/>
</dbReference>
<keyword evidence="5" id="KW-0418">Kinase</keyword>
<keyword evidence="10" id="KW-1185">Reference proteome</keyword>
<gene>
    <name evidence="9" type="ORF">Lalb_Chr14g0362671</name>
</gene>
<dbReference type="SMART" id="SM00220">
    <property type="entry name" value="S_TKc"/>
    <property type="match status" value="1"/>
</dbReference>
<dbReference type="GO" id="GO:0004674">
    <property type="term" value="F:protein serine/threonine kinase activity"/>
    <property type="evidence" value="ECO:0007669"/>
    <property type="project" value="UniProtKB-KW"/>
</dbReference>
<evidence type="ECO:0000256" key="8">
    <source>
        <dbReference type="ARBA" id="ARBA00048679"/>
    </source>
</evidence>
<evidence type="ECO:0000256" key="5">
    <source>
        <dbReference type="ARBA" id="ARBA00022777"/>
    </source>
</evidence>
<dbReference type="InterPro" id="IPR000719">
    <property type="entry name" value="Prot_kinase_dom"/>
</dbReference>
<accession>A0A6A4PBY1</accession>
<evidence type="ECO:0000313" key="9">
    <source>
        <dbReference type="EMBL" id="KAE9599481.1"/>
    </source>
</evidence>
<dbReference type="InterPro" id="IPR024678">
    <property type="entry name" value="Kinase_OSR1/WNK_CCT"/>
</dbReference>
<comment type="catalytic activity">
    <reaction evidence="7">
        <text>L-threonyl-[protein] + ATP = O-phospho-L-threonyl-[protein] + ADP + H(+)</text>
        <dbReference type="Rhea" id="RHEA:46608"/>
        <dbReference type="Rhea" id="RHEA-COMP:11060"/>
        <dbReference type="Rhea" id="RHEA-COMP:11605"/>
        <dbReference type="ChEBI" id="CHEBI:15378"/>
        <dbReference type="ChEBI" id="CHEBI:30013"/>
        <dbReference type="ChEBI" id="CHEBI:30616"/>
        <dbReference type="ChEBI" id="CHEBI:61977"/>
        <dbReference type="ChEBI" id="CHEBI:456216"/>
        <dbReference type="EC" id="2.7.11.1"/>
    </reaction>
</comment>
<dbReference type="Gene3D" id="1.10.510.10">
    <property type="entry name" value="Transferase(Phosphotransferase) domain 1"/>
    <property type="match status" value="1"/>
</dbReference>
<dbReference type="GO" id="GO:0005524">
    <property type="term" value="F:ATP binding"/>
    <property type="evidence" value="ECO:0007669"/>
    <property type="project" value="UniProtKB-KW"/>
</dbReference>
<dbReference type="FunFam" id="3.30.200.20:FF:000075">
    <property type="entry name" value="Probable serine/threonine-protein kinase WNK1"/>
    <property type="match status" value="1"/>
</dbReference>
<evidence type="ECO:0000256" key="6">
    <source>
        <dbReference type="ARBA" id="ARBA00022840"/>
    </source>
</evidence>
<dbReference type="PROSITE" id="PS50011">
    <property type="entry name" value="PROTEIN_KINASE_DOM"/>
    <property type="match status" value="1"/>
</dbReference>
<dbReference type="Pfam" id="PF12202">
    <property type="entry name" value="OSR1_C"/>
    <property type="match status" value="1"/>
</dbReference>
<evidence type="ECO:0000256" key="1">
    <source>
        <dbReference type="ARBA" id="ARBA00012513"/>
    </source>
</evidence>
<evidence type="ECO:0000256" key="4">
    <source>
        <dbReference type="ARBA" id="ARBA00022741"/>
    </source>
</evidence>
<dbReference type="EC" id="2.7.11.1" evidence="1"/>
<protein>
    <recommendedName>
        <fullName evidence="1">non-specific serine/threonine protein kinase</fullName>
        <ecNumber evidence="1">2.7.11.1</ecNumber>
    </recommendedName>
</protein>
<name>A0A6A4PBY1_LUPAL</name>
<dbReference type="PANTHER" id="PTHR13902">
    <property type="entry name" value="SERINE/THREONINE-PROTEIN KINASE WNK WITH NO LYSINE -RELATED"/>
    <property type="match status" value="1"/>
</dbReference>
<organism evidence="9 10">
    <name type="scientific">Lupinus albus</name>
    <name type="common">White lupine</name>
    <name type="synonym">Lupinus termis</name>
    <dbReference type="NCBI Taxonomy" id="3870"/>
    <lineage>
        <taxon>Eukaryota</taxon>
        <taxon>Viridiplantae</taxon>
        <taxon>Streptophyta</taxon>
        <taxon>Embryophyta</taxon>
        <taxon>Tracheophyta</taxon>
        <taxon>Spermatophyta</taxon>
        <taxon>Magnoliopsida</taxon>
        <taxon>eudicotyledons</taxon>
        <taxon>Gunneridae</taxon>
        <taxon>Pentapetalae</taxon>
        <taxon>rosids</taxon>
        <taxon>fabids</taxon>
        <taxon>Fabales</taxon>
        <taxon>Fabaceae</taxon>
        <taxon>Papilionoideae</taxon>
        <taxon>50 kb inversion clade</taxon>
        <taxon>genistoids sensu lato</taxon>
        <taxon>core genistoids</taxon>
        <taxon>Genisteae</taxon>
        <taxon>Lupinus</taxon>
    </lineage>
</organism>
<dbReference type="Gene3D" id="3.10.20.90">
    <property type="entry name" value="Phosphatidylinositol 3-kinase Catalytic Subunit, Chain A, domain 1"/>
    <property type="match status" value="1"/>
</dbReference>